<comment type="caution">
    <text evidence="5">The sequence shown here is derived from an EMBL/GenBank/DDBJ whole genome shotgun (WGS) entry which is preliminary data.</text>
</comment>
<gene>
    <name evidence="5" type="ORF">M8330_16760</name>
</gene>
<protein>
    <submittedName>
        <fullName evidence="5">ABC transporter ATP-binding protein</fullName>
    </submittedName>
</protein>
<evidence type="ECO:0000256" key="3">
    <source>
        <dbReference type="ARBA" id="ARBA00022840"/>
    </source>
</evidence>
<keyword evidence="6" id="KW-1185">Reference proteome</keyword>
<dbReference type="CDD" id="cd03255">
    <property type="entry name" value="ABC_MJ0796_LolCDE_FtsE"/>
    <property type="match status" value="1"/>
</dbReference>
<dbReference type="RefSeq" id="WP_250828263.1">
    <property type="nucleotide sequence ID" value="NZ_JAMOIL010000026.1"/>
</dbReference>
<dbReference type="Gene3D" id="3.40.50.300">
    <property type="entry name" value="P-loop containing nucleotide triphosphate hydrolases"/>
    <property type="match status" value="1"/>
</dbReference>
<dbReference type="Pfam" id="PF00005">
    <property type="entry name" value="ABC_tran"/>
    <property type="match status" value="1"/>
</dbReference>
<dbReference type="GO" id="GO:0005524">
    <property type="term" value="F:ATP binding"/>
    <property type="evidence" value="ECO:0007669"/>
    <property type="project" value="UniProtKB-KW"/>
</dbReference>
<dbReference type="SUPFAM" id="SSF52540">
    <property type="entry name" value="P-loop containing nucleoside triphosphate hydrolases"/>
    <property type="match status" value="1"/>
</dbReference>
<dbReference type="InterPro" id="IPR003593">
    <property type="entry name" value="AAA+_ATPase"/>
</dbReference>
<dbReference type="EMBL" id="JAMOIL010000026">
    <property type="protein sequence ID" value="MCM0621944.1"/>
    <property type="molecule type" value="Genomic_DNA"/>
</dbReference>
<dbReference type="InterPro" id="IPR015854">
    <property type="entry name" value="ABC_transpr_LolD-like"/>
</dbReference>
<dbReference type="InterPro" id="IPR027417">
    <property type="entry name" value="P-loop_NTPase"/>
</dbReference>
<reference evidence="5" key="1">
    <citation type="submission" date="2022-05" db="EMBL/GenBank/DDBJ databases">
        <authorList>
            <person name="Tuo L."/>
        </authorList>
    </citation>
    <scope>NUCLEOTIDE SEQUENCE</scope>
    <source>
        <strain evidence="5">BSK12Z-4</strain>
    </source>
</reference>
<evidence type="ECO:0000313" key="6">
    <source>
        <dbReference type="Proteomes" id="UP001139485"/>
    </source>
</evidence>
<evidence type="ECO:0000256" key="1">
    <source>
        <dbReference type="ARBA" id="ARBA00022448"/>
    </source>
</evidence>
<proteinExistence type="predicted"/>
<keyword evidence="3 5" id="KW-0067">ATP-binding</keyword>
<evidence type="ECO:0000256" key="2">
    <source>
        <dbReference type="ARBA" id="ARBA00022741"/>
    </source>
</evidence>
<keyword evidence="1" id="KW-0813">Transport</keyword>
<evidence type="ECO:0000313" key="5">
    <source>
        <dbReference type="EMBL" id="MCM0621944.1"/>
    </source>
</evidence>
<dbReference type="InterPro" id="IPR003439">
    <property type="entry name" value="ABC_transporter-like_ATP-bd"/>
</dbReference>
<dbReference type="PROSITE" id="PS00211">
    <property type="entry name" value="ABC_TRANSPORTER_1"/>
    <property type="match status" value="1"/>
</dbReference>
<dbReference type="PANTHER" id="PTHR24220">
    <property type="entry name" value="IMPORT ATP-BINDING PROTEIN"/>
    <property type="match status" value="1"/>
</dbReference>
<organism evidence="5 6">
    <name type="scientific">Nocardioides bruguierae</name>
    <dbReference type="NCBI Taxonomy" id="2945102"/>
    <lineage>
        <taxon>Bacteria</taxon>
        <taxon>Bacillati</taxon>
        <taxon>Actinomycetota</taxon>
        <taxon>Actinomycetes</taxon>
        <taxon>Propionibacteriales</taxon>
        <taxon>Nocardioidaceae</taxon>
        <taxon>Nocardioides</taxon>
    </lineage>
</organism>
<dbReference type="GO" id="GO:0016887">
    <property type="term" value="F:ATP hydrolysis activity"/>
    <property type="evidence" value="ECO:0007669"/>
    <property type="project" value="InterPro"/>
</dbReference>
<sequence>MVVVLDLEDVSFSFDEKVHVVSGVSFRVDGGERRAIVGHSGSGKSTLLALAAGILAPSSGEVMWFGRSLRAMDDDQRAALRLAEMGLVFQGAELLPELTLRQNVELPLRLLARPWRGVALPLLERLGLDEVAERLPSQVSGGQRQRAAVARAVVHGPRMVLADEPTGALDSEAGATVMRLLRELTSEQGTTLMVVTHDMAIAGECDVITRLADGRVA</sequence>
<accession>A0A9X2DCG5</accession>
<dbReference type="SMART" id="SM00382">
    <property type="entry name" value="AAA"/>
    <property type="match status" value="1"/>
</dbReference>
<evidence type="ECO:0000259" key="4">
    <source>
        <dbReference type="PROSITE" id="PS50893"/>
    </source>
</evidence>
<dbReference type="GO" id="GO:0022857">
    <property type="term" value="F:transmembrane transporter activity"/>
    <property type="evidence" value="ECO:0007669"/>
    <property type="project" value="TreeGrafter"/>
</dbReference>
<dbReference type="Proteomes" id="UP001139485">
    <property type="component" value="Unassembled WGS sequence"/>
</dbReference>
<feature type="domain" description="ABC transporter" evidence="4">
    <location>
        <begin position="5"/>
        <end position="217"/>
    </location>
</feature>
<name>A0A9X2DCG5_9ACTN</name>
<dbReference type="AlphaFoldDB" id="A0A9X2DCG5"/>
<dbReference type="GO" id="GO:0005886">
    <property type="term" value="C:plasma membrane"/>
    <property type="evidence" value="ECO:0007669"/>
    <property type="project" value="TreeGrafter"/>
</dbReference>
<keyword evidence="2" id="KW-0547">Nucleotide-binding</keyword>
<dbReference type="PROSITE" id="PS50893">
    <property type="entry name" value="ABC_TRANSPORTER_2"/>
    <property type="match status" value="1"/>
</dbReference>
<dbReference type="InterPro" id="IPR017871">
    <property type="entry name" value="ABC_transporter-like_CS"/>
</dbReference>
<dbReference type="InterPro" id="IPR017911">
    <property type="entry name" value="MacB-like_ATP-bd"/>
</dbReference>